<accession>E7G734</accession>
<dbReference type="Gene3D" id="3.40.50.300">
    <property type="entry name" value="P-loop containing nucleotide triphosphate hydrolases"/>
    <property type="match status" value="1"/>
</dbReference>
<dbReference type="STRING" id="100884.GCA_000269565_01140"/>
<dbReference type="InterPro" id="IPR027417">
    <property type="entry name" value="P-loop_NTPase"/>
</dbReference>
<dbReference type="Proteomes" id="UP000003157">
    <property type="component" value="Unassembled WGS sequence"/>
</dbReference>
<name>E7G734_9FIRM</name>
<protein>
    <recommendedName>
        <fullName evidence="3">Uridine kinase</fullName>
    </recommendedName>
</protein>
<evidence type="ECO:0000313" key="1">
    <source>
        <dbReference type="EMBL" id="EFW06112.1"/>
    </source>
</evidence>
<dbReference type="OrthoDB" id="1420794at2"/>
<sequence>MFISTSFYFYTCEKSNCCRRIKMTIEQLITKLQEKDRFILAIDGMCGSGKSTLALELAHIFNAHVFCMDDFFLPQELRTLERYHMPGGNVHYERFLETVLKPLSEYKTIHYQPFDCTKMKLISDIQEIPYTPYNIIEGSYALRPELVPYYTDIIVLKITQQQQIERLTNRNPEKVSTFIEQWIPLENQYFEYYNIYETYPVITL</sequence>
<evidence type="ECO:0000313" key="2">
    <source>
        <dbReference type="Proteomes" id="UP000003157"/>
    </source>
</evidence>
<proteinExistence type="predicted"/>
<dbReference type="eggNOG" id="COG0572">
    <property type="taxonomic scope" value="Bacteria"/>
</dbReference>
<evidence type="ECO:0008006" key="3">
    <source>
        <dbReference type="Google" id="ProtNLM"/>
    </source>
</evidence>
<gene>
    <name evidence="1" type="ORF">HMPREF9488_00572</name>
</gene>
<comment type="caution">
    <text evidence="1">The sequence shown here is derived from an EMBL/GenBank/DDBJ whole genome shotgun (WGS) entry which is preliminary data.</text>
</comment>
<reference evidence="1 2" key="1">
    <citation type="submission" date="2010-12" db="EMBL/GenBank/DDBJ databases">
        <title>The Genome Sequence of Coprobacillus sp. strain 29_1.</title>
        <authorList>
            <consortium name="The Broad Institute Genome Sequencing Platform"/>
            <person name="Earl A."/>
            <person name="Ward D."/>
            <person name="Feldgarden M."/>
            <person name="Gevers D."/>
            <person name="Daigneault M."/>
            <person name="Sibley C.D."/>
            <person name="White A."/>
            <person name="Strauss J."/>
            <person name="Allen-Vercoe E."/>
            <person name="Young S.K."/>
            <person name="Zeng Q."/>
            <person name="Gargeya S."/>
            <person name="Fitzgerald M."/>
            <person name="Haas B."/>
            <person name="Abouelleil A."/>
            <person name="Alvarado L."/>
            <person name="Arachchi H.M."/>
            <person name="Berlin A."/>
            <person name="Brown A."/>
            <person name="Chapman S.B."/>
            <person name="Chen Z."/>
            <person name="Dunbar C."/>
            <person name="Freedman E."/>
            <person name="Gearin G."/>
            <person name="Gellesch M."/>
            <person name="Goldberg J."/>
            <person name="Griggs A."/>
            <person name="Gujja S."/>
            <person name="Heilman E."/>
            <person name="Heiman D."/>
            <person name="Howarth C."/>
            <person name="Larson L."/>
            <person name="Lui A."/>
            <person name="MacDonald P.J.P."/>
            <person name="Mehta T."/>
            <person name="Montmayeur A."/>
            <person name="Murphy C."/>
            <person name="Neiman D."/>
            <person name="Pearson M."/>
            <person name="Priest M."/>
            <person name="Roberts A."/>
            <person name="Saif S."/>
            <person name="Shea T."/>
            <person name="Shenoy N."/>
            <person name="Sisk P."/>
            <person name="Stolte C."/>
            <person name="Sykes S."/>
            <person name="White J."/>
            <person name="Yandava C."/>
            <person name="Nusbaum C."/>
            <person name="Birren B."/>
        </authorList>
    </citation>
    <scope>NUCLEOTIDE SEQUENCE [LARGE SCALE GENOMIC DNA]</scope>
    <source>
        <strain evidence="1 2">29_1</strain>
    </source>
</reference>
<keyword evidence="2" id="KW-1185">Reference proteome</keyword>
<dbReference type="EMBL" id="ADKX01000008">
    <property type="protein sequence ID" value="EFW06112.1"/>
    <property type="molecule type" value="Genomic_DNA"/>
</dbReference>
<dbReference type="SUPFAM" id="SSF52540">
    <property type="entry name" value="P-loop containing nucleoside triphosphate hydrolases"/>
    <property type="match status" value="1"/>
</dbReference>
<organism evidence="1 2">
    <name type="scientific">Coprobacillus cateniformis</name>
    <dbReference type="NCBI Taxonomy" id="100884"/>
    <lineage>
        <taxon>Bacteria</taxon>
        <taxon>Bacillati</taxon>
        <taxon>Bacillota</taxon>
        <taxon>Erysipelotrichia</taxon>
        <taxon>Erysipelotrichales</taxon>
        <taxon>Coprobacillaceae</taxon>
        <taxon>Coprobacillus</taxon>
    </lineage>
</organism>
<dbReference type="AlphaFoldDB" id="E7G734"/>
<dbReference type="HOGENOM" id="CLU_087906_3_0_9"/>